<dbReference type="EMBL" id="JASCZI010275613">
    <property type="protein sequence ID" value="MED6226560.1"/>
    <property type="molecule type" value="Genomic_DNA"/>
</dbReference>
<evidence type="ECO:0000313" key="1">
    <source>
        <dbReference type="EMBL" id="MED6226560.1"/>
    </source>
</evidence>
<gene>
    <name evidence="1" type="ORF">PIB30_105014</name>
</gene>
<dbReference type="Proteomes" id="UP001341840">
    <property type="component" value="Unassembled WGS sequence"/>
</dbReference>
<keyword evidence="2" id="KW-1185">Reference proteome</keyword>
<comment type="caution">
    <text evidence="1">The sequence shown here is derived from an EMBL/GenBank/DDBJ whole genome shotgun (WGS) entry which is preliminary data.</text>
</comment>
<feature type="non-terminal residue" evidence="1">
    <location>
        <position position="1"/>
    </location>
</feature>
<organism evidence="1 2">
    <name type="scientific">Stylosanthes scabra</name>
    <dbReference type="NCBI Taxonomy" id="79078"/>
    <lineage>
        <taxon>Eukaryota</taxon>
        <taxon>Viridiplantae</taxon>
        <taxon>Streptophyta</taxon>
        <taxon>Embryophyta</taxon>
        <taxon>Tracheophyta</taxon>
        <taxon>Spermatophyta</taxon>
        <taxon>Magnoliopsida</taxon>
        <taxon>eudicotyledons</taxon>
        <taxon>Gunneridae</taxon>
        <taxon>Pentapetalae</taxon>
        <taxon>rosids</taxon>
        <taxon>fabids</taxon>
        <taxon>Fabales</taxon>
        <taxon>Fabaceae</taxon>
        <taxon>Papilionoideae</taxon>
        <taxon>50 kb inversion clade</taxon>
        <taxon>dalbergioids sensu lato</taxon>
        <taxon>Dalbergieae</taxon>
        <taxon>Pterocarpus clade</taxon>
        <taxon>Stylosanthes</taxon>
    </lineage>
</organism>
<evidence type="ECO:0000313" key="2">
    <source>
        <dbReference type="Proteomes" id="UP001341840"/>
    </source>
</evidence>
<reference evidence="1 2" key="1">
    <citation type="journal article" date="2023" name="Plants (Basel)">
        <title>Bridging the Gap: Combining Genomics and Transcriptomics Approaches to Understand Stylosanthes scabra, an Orphan Legume from the Brazilian Caatinga.</title>
        <authorList>
            <person name="Ferreira-Neto J.R.C."/>
            <person name="da Silva M.D."/>
            <person name="Binneck E."/>
            <person name="de Melo N.F."/>
            <person name="da Silva R.H."/>
            <person name="de Melo A.L.T.M."/>
            <person name="Pandolfi V."/>
            <person name="Bustamante F.O."/>
            <person name="Brasileiro-Vidal A.C."/>
            <person name="Benko-Iseppon A.M."/>
        </authorList>
    </citation>
    <scope>NUCLEOTIDE SEQUENCE [LARGE SCALE GENOMIC DNA]</scope>
    <source>
        <tissue evidence="1">Leaves</tissue>
    </source>
</reference>
<protein>
    <submittedName>
        <fullName evidence="1">Uncharacterized protein</fullName>
    </submittedName>
</protein>
<sequence length="180" mass="20131">IELKETLAFSSHPFRTLTPQKNPKSPSPTFVDPNFVCCALFTFGAPSTWFSCRPLITVPPTSVNLIEPPFTKTQRNPRSSMLPLGVVFAPSSHHHTIPRRAKITRKPSSTKLALVAAALLFPPFHSRFHLLRTPLHLAILFVESVPPSAPTLVQFCRHAVALFQFCRRLLCPSQGRTLER</sequence>
<proteinExistence type="predicted"/>
<name>A0ABU6ZXB7_9FABA</name>
<accession>A0ABU6ZXB7</accession>